<accession>A0A165XLT5</accession>
<keyword evidence="1" id="KW-0472">Membrane</keyword>
<dbReference type="OrthoDB" id="3235960at2759"/>
<dbReference type="AlphaFoldDB" id="A0A165XLT5"/>
<dbReference type="Pfam" id="PF20153">
    <property type="entry name" value="DUF6535"/>
    <property type="match status" value="1"/>
</dbReference>
<proteinExistence type="predicted"/>
<keyword evidence="1" id="KW-0812">Transmembrane</keyword>
<evidence type="ECO:0000313" key="4">
    <source>
        <dbReference type="Proteomes" id="UP000076798"/>
    </source>
</evidence>
<keyword evidence="4" id="KW-1185">Reference proteome</keyword>
<gene>
    <name evidence="3" type="ORF">SISSUDRAFT_1055684</name>
</gene>
<dbReference type="EMBL" id="KV428351">
    <property type="protein sequence ID" value="KZT32326.1"/>
    <property type="molecule type" value="Genomic_DNA"/>
</dbReference>
<feature type="domain" description="DUF6535" evidence="2">
    <location>
        <begin position="33"/>
        <end position="183"/>
    </location>
</feature>
<dbReference type="InterPro" id="IPR045338">
    <property type="entry name" value="DUF6535"/>
</dbReference>
<evidence type="ECO:0000256" key="1">
    <source>
        <dbReference type="SAM" id="Phobius"/>
    </source>
</evidence>
<feature type="transmembrane region" description="Helical" evidence="1">
    <location>
        <begin position="100"/>
        <end position="121"/>
    </location>
</feature>
<evidence type="ECO:0000313" key="3">
    <source>
        <dbReference type="EMBL" id="KZT32326.1"/>
    </source>
</evidence>
<reference evidence="3 4" key="1">
    <citation type="journal article" date="2016" name="Mol. Biol. Evol.">
        <title>Comparative Genomics of Early-Diverging Mushroom-Forming Fungi Provides Insights into the Origins of Lignocellulose Decay Capabilities.</title>
        <authorList>
            <person name="Nagy L.G."/>
            <person name="Riley R."/>
            <person name="Tritt A."/>
            <person name="Adam C."/>
            <person name="Daum C."/>
            <person name="Floudas D."/>
            <person name="Sun H."/>
            <person name="Yadav J.S."/>
            <person name="Pangilinan J."/>
            <person name="Larsson K.H."/>
            <person name="Matsuura K."/>
            <person name="Barry K."/>
            <person name="Labutti K."/>
            <person name="Kuo R."/>
            <person name="Ohm R.A."/>
            <person name="Bhattacharya S.S."/>
            <person name="Shirouzu T."/>
            <person name="Yoshinaga Y."/>
            <person name="Martin F.M."/>
            <person name="Grigoriev I.V."/>
            <person name="Hibbett D.S."/>
        </authorList>
    </citation>
    <scope>NUCLEOTIDE SEQUENCE [LARGE SCALE GENOMIC DNA]</scope>
    <source>
        <strain evidence="3 4">HHB10207 ss-3</strain>
    </source>
</reference>
<protein>
    <recommendedName>
        <fullName evidence="2">DUF6535 domain-containing protein</fullName>
    </recommendedName>
</protein>
<name>A0A165XLT5_9AGAM</name>
<dbReference type="STRING" id="1314776.A0A165XLT5"/>
<sequence>MNKHTTMLQTLETDATKDDKAYEGRKLGDAQTWNTLDKEMLAKIKVMVEEWREVMHISLLSIALFLTVVTAFISSVIQMFMTPPGSSSTRPPLPTVPTQLVALFYYLALITSISNSVLCVLGMQWAARLLATPLGKTNLERALARERRMLSAEGKMRSLKGVLVWTLLLSIGFFVLGFLIQLWDLTFSFAGSAPILIIGGMLATGTTFVILGFIMATTIQAALTENSPFESPLSNAIKPLMRWIRRCVRTRGLYWTEDNGQTDERDESKDTTDAEHGEDLIQWKKDDATNILALKTYAKLVLNTNDAEVLDCAASSFEYQQWHDARDSLLPVFHALRERFLATDTSFRVKETVHKQLVYLKDWDGWKDPEEYWRSDMKASESTRWCQARCYELIYSSRGSRRDFFPPFAFLAYLEEDNQDLRRWAFRSDEECIASILCTFDSNQELGDREDIFRHAVRSCDCLFSDGRTDDVAAILSHVDPTSVLRSLVRNPDMWWSQIRDLVAFIVKGNEVEILDEMAPFFSHLPEIGVVSDKDHPLLVCEFLEDIIRESPFGFTPPASLDLSPILDLVRQNSLFQRYAKSLVHYLDGVDARTSAEIMTFSQYYISAFISLPELSDEECDDLAHQICALVTKSNPKATVTDFKGLILEVLEIGDEQRDCVVTRILSEVRRSDVVSLLVHESHLTWTRVGDLVKAATRDHELEVLTAISDFHPSKFPNHTMSVFLDFLGHLVISLPSDFTVPSLNLSRVICRIVRQERKRHTWRKHTDTIVAYLDHGAFTNIDRVYLVEERTSDTTRERAIFYREKLKTRAAQEPGMPYVPEGFDQPPPVVMVEPQLSPEKWRNYFVIVPRRTMLVDGEPDIELELGTTEGLSHDKSRA</sequence>
<keyword evidence="1" id="KW-1133">Transmembrane helix</keyword>
<feature type="transmembrane region" description="Helical" evidence="1">
    <location>
        <begin position="57"/>
        <end position="80"/>
    </location>
</feature>
<evidence type="ECO:0000259" key="2">
    <source>
        <dbReference type="Pfam" id="PF20153"/>
    </source>
</evidence>
<dbReference type="Proteomes" id="UP000076798">
    <property type="component" value="Unassembled WGS sequence"/>
</dbReference>
<organism evidence="3 4">
    <name type="scientific">Sistotremastrum suecicum HHB10207 ss-3</name>
    <dbReference type="NCBI Taxonomy" id="1314776"/>
    <lineage>
        <taxon>Eukaryota</taxon>
        <taxon>Fungi</taxon>
        <taxon>Dikarya</taxon>
        <taxon>Basidiomycota</taxon>
        <taxon>Agaricomycotina</taxon>
        <taxon>Agaricomycetes</taxon>
        <taxon>Sistotremastrales</taxon>
        <taxon>Sistotremastraceae</taxon>
        <taxon>Sistotremastrum</taxon>
    </lineage>
</organism>
<feature type="transmembrane region" description="Helical" evidence="1">
    <location>
        <begin position="195"/>
        <end position="216"/>
    </location>
</feature>
<feature type="transmembrane region" description="Helical" evidence="1">
    <location>
        <begin position="162"/>
        <end position="183"/>
    </location>
</feature>